<dbReference type="AlphaFoldDB" id="A0A4Z0LTF8"/>
<organism evidence="6 7">
    <name type="scientific">Mangrovimicrobium sediminis</name>
    <dbReference type="NCBI Taxonomy" id="2562682"/>
    <lineage>
        <taxon>Bacteria</taxon>
        <taxon>Pseudomonadati</taxon>
        <taxon>Pseudomonadota</taxon>
        <taxon>Gammaproteobacteria</taxon>
        <taxon>Cellvibrionales</taxon>
        <taxon>Halieaceae</taxon>
        <taxon>Mangrovimicrobium</taxon>
    </lineage>
</organism>
<dbReference type="PANTHER" id="PTHR30502">
    <property type="entry name" value="2-KETO-3-DEOXY-L-RHAMNONATE ALDOLASE"/>
    <property type="match status" value="1"/>
</dbReference>
<protein>
    <recommendedName>
        <fullName evidence="5">HpcH/HpaI aldolase/citrate lyase domain-containing protein</fullName>
    </recommendedName>
</protein>
<keyword evidence="2" id="KW-0479">Metal-binding</keyword>
<feature type="compositionally biased region" description="Basic residues" evidence="4">
    <location>
        <begin position="1"/>
        <end position="34"/>
    </location>
</feature>
<comment type="caution">
    <text evidence="6">The sequence shown here is derived from an EMBL/GenBank/DDBJ whole genome shotgun (WGS) entry which is preliminary data.</text>
</comment>
<dbReference type="Proteomes" id="UP000298050">
    <property type="component" value="Unassembled WGS sequence"/>
</dbReference>
<evidence type="ECO:0000259" key="5">
    <source>
        <dbReference type="Pfam" id="PF03328"/>
    </source>
</evidence>
<evidence type="ECO:0000313" key="6">
    <source>
        <dbReference type="EMBL" id="TGD70561.1"/>
    </source>
</evidence>
<evidence type="ECO:0000256" key="4">
    <source>
        <dbReference type="SAM" id="MobiDB-lite"/>
    </source>
</evidence>
<dbReference type="GO" id="GO:0016832">
    <property type="term" value="F:aldehyde-lyase activity"/>
    <property type="evidence" value="ECO:0007669"/>
    <property type="project" value="TreeGrafter"/>
</dbReference>
<proteinExistence type="inferred from homology"/>
<evidence type="ECO:0000256" key="3">
    <source>
        <dbReference type="ARBA" id="ARBA00023239"/>
    </source>
</evidence>
<dbReference type="InterPro" id="IPR005000">
    <property type="entry name" value="Aldolase/citrate-lyase_domain"/>
</dbReference>
<keyword evidence="7" id="KW-1185">Reference proteome</keyword>
<dbReference type="InterPro" id="IPR050251">
    <property type="entry name" value="HpcH-HpaI_aldolase"/>
</dbReference>
<feature type="non-terminal residue" evidence="6">
    <location>
        <position position="1"/>
    </location>
</feature>
<dbReference type="GO" id="GO:0005737">
    <property type="term" value="C:cytoplasm"/>
    <property type="evidence" value="ECO:0007669"/>
    <property type="project" value="TreeGrafter"/>
</dbReference>
<feature type="compositionally biased region" description="Low complexity" evidence="4">
    <location>
        <begin position="163"/>
        <end position="179"/>
    </location>
</feature>
<dbReference type="Pfam" id="PF03328">
    <property type="entry name" value="HpcH_HpaI"/>
    <property type="match status" value="1"/>
</dbReference>
<dbReference type="InterPro" id="IPR040442">
    <property type="entry name" value="Pyrv_kinase-like_dom_sf"/>
</dbReference>
<sequence length="257" mass="27574">PHARVRHLDRHRQQYQRRTGGRRRLRLRGRRYPARRADPGQPGRADPGAGPLRHPGAGARARCRRRADRPRPGLGAAGVVVPMVSDAQTAAQVAQAMRYPPAGLRSFGRVRNYYGNDTGKDSASASEPLCFAMIETAQGMDNLEAIAAVEGTRRCSRRSAGLSRPAASTARSPPAPASAPTTAARCWTSACSCWCRAATWVSCAAAWPRTSASSAPWRRDGTRPWKLWPCSMPCVTLSVKSTWSPVATAATGCCAGA</sequence>
<dbReference type="Gene3D" id="3.20.20.60">
    <property type="entry name" value="Phosphoenolpyruvate-binding domains"/>
    <property type="match status" value="1"/>
</dbReference>
<feature type="domain" description="HpcH/HpaI aldolase/citrate lyase" evidence="5">
    <location>
        <begin position="74"/>
        <end position="152"/>
    </location>
</feature>
<dbReference type="SUPFAM" id="SSF51621">
    <property type="entry name" value="Phosphoenolpyruvate/pyruvate domain"/>
    <property type="match status" value="1"/>
</dbReference>
<dbReference type="InterPro" id="IPR015813">
    <property type="entry name" value="Pyrv/PenolPyrv_kinase-like_dom"/>
</dbReference>
<feature type="region of interest" description="Disordered" evidence="4">
    <location>
        <begin position="159"/>
        <end position="179"/>
    </location>
</feature>
<comment type="similarity">
    <text evidence="1">Belongs to the HpcH/HpaI aldolase family.</text>
</comment>
<keyword evidence="3" id="KW-0456">Lyase</keyword>
<gene>
    <name evidence="6" type="ORF">E4634_20995</name>
</gene>
<evidence type="ECO:0000256" key="1">
    <source>
        <dbReference type="ARBA" id="ARBA00005568"/>
    </source>
</evidence>
<dbReference type="EMBL" id="SRLE01000030">
    <property type="protein sequence ID" value="TGD70561.1"/>
    <property type="molecule type" value="Genomic_DNA"/>
</dbReference>
<evidence type="ECO:0000313" key="7">
    <source>
        <dbReference type="Proteomes" id="UP000298050"/>
    </source>
</evidence>
<feature type="region of interest" description="Disordered" evidence="4">
    <location>
        <begin position="1"/>
        <end position="76"/>
    </location>
</feature>
<dbReference type="PANTHER" id="PTHR30502:SF0">
    <property type="entry name" value="PHOSPHOENOLPYRUVATE CARBOXYLASE FAMILY PROTEIN"/>
    <property type="match status" value="1"/>
</dbReference>
<dbReference type="GO" id="GO:0046872">
    <property type="term" value="F:metal ion binding"/>
    <property type="evidence" value="ECO:0007669"/>
    <property type="project" value="UniProtKB-KW"/>
</dbReference>
<reference evidence="6 7" key="1">
    <citation type="submission" date="2019-04" db="EMBL/GenBank/DDBJ databases">
        <title>Taxonomy of novel Haliea sp. from mangrove soil of West Coast of India.</title>
        <authorList>
            <person name="Verma A."/>
            <person name="Kumar P."/>
            <person name="Krishnamurthi S."/>
        </authorList>
    </citation>
    <scope>NUCLEOTIDE SEQUENCE [LARGE SCALE GENOMIC DNA]</scope>
    <source>
        <strain evidence="6 7">SAOS-164</strain>
    </source>
</reference>
<accession>A0A4Z0LTF8</accession>
<evidence type="ECO:0000256" key="2">
    <source>
        <dbReference type="ARBA" id="ARBA00022723"/>
    </source>
</evidence>
<name>A0A4Z0LTF8_9GAMM</name>